<name>A0A3P7VMT4_9BILA</name>
<dbReference type="EMBL" id="UZAG01017745">
    <property type="protein sequence ID" value="VDO36377.1"/>
    <property type="molecule type" value="Genomic_DNA"/>
</dbReference>
<protein>
    <submittedName>
        <fullName evidence="1">Uncharacterized protein</fullName>
    </submittedName>
</protein>
<evidence type="ECO:0000313" key="1">
    <source>
        <dbReference type="EMBL" id="VDO36377.1"/>
    </source>
</evidence>
<reference evidence="1 2" key="1">
    <citation type="submission" date="2018-11" db="EMBL/GenBank/DDBJ databases">
        <authorList>
            <consortium name="Pathogen Informatics"/>
        </authorList>
    </citation>
    <scope>NUCLEOTIDE SEQUENCE [LARGE SCALE GENOMIC DNA]</scope>
</reference>
<dbReference type="Proteomes" id="UP000280834">
    <property type="component" value="Unassembled WGS sequence"/>
</dbReference>
<accession>A0A3P7VMT4</accession>
<gene>
    <name evidence="1" type="ORF">BTMF_LOCUS10671</name>
</gene>
<organism evidence="1 2">
    <name type="scientific">Brugia timori</name>
    <dbReference type="NCBI Taxonomy" id="42155"/>
    <lineage>
        <taxon>Eukaryota</taxon>
        <taxon>Metazoa</taxon>
        <taxon>Ecdysozoa</taxon>
        <taxon>Nematoda</taxon>
        <taxon>Chromadorea</taxon>
        <taxon>Rhabditida</taxon>
        <taxon>Spirurina</taxon>
        <taxon>Spiruromorpha</taxon>
        <taxon>Filarioidea</taxon>
        <taxon>Onchocercidae</taxon>
        <taxon>Brugia</taxon>
    </lineage>
</organism>
<sequence length="254" mass="27388">MLEEPKRIFSFNEYRRLHAVIDGTDDARYSFVVSALLAAVHGIGNAGGNDNTGIGSGSAAVERLTGDRLVELANICGHVSAQAAQVEKYLDWCGALQALCCSSLQGGTSAFPDLLMEINVEDSTCHYNIATFYMLLAGRSCFSINALVHQLLHTALKSLLNCGIGKVLDADAEAGVCLALLVLANIVCQSDQPIILSPQYTGERISSNICKADRWILTEGHLHDIGDEVCALLVAICMIADYTKHKLRDRCSDE</sequence>
<dbReference type="AlphaFoldDB" id="A0A3P7VMT4"/>
<evidence type="ECO:0000313" key="2">
    <source>
        <dbReference type="Proteomes" id="UP000280834"/>
    </source>
</evidence>
<proteinExistence type="predicted"/>
<keyword evidence="2" id="KW-1185">Reference proteome</keyword>